<keyword evidence="4 14" id="KW-0285">Flavoprotein</keyword>
<dbReference type="Gene3D" id="3.30.390.30">
    <property type="match status" value="1"/>
</dbReference>
<keyword evidence="18" id="KW-1185">Reference proteome</keyword>
<dbReference type="FunFam" id="3.30.390.30:FF:000001">
    <property type="entry name" value="Dihydrolipoyl dehydrogenase"/>
    <property type="match status" value="1"/>
</dbReference>
<feature type="binding site" evidence="12">
    <location>
        <begin position="147"/>
        <end position="149"/>
    </location>
    <ligand>
        <name>FAD</name>
        <dbReference type="ChEBI" id="CHEBI:57692"/>
    </ligand>
</feature>
<evidence type="ECO:0000256" key="8">
    <source>
        <dbReference type="ARBA" id="ARBA00023157"/>
    </source>
</evidence>
<evidence type="ECO:0000256" key="9">
    <source>
        <dbReference type="ARBA" id="ARBA00023284"/>
    </source>
</evidence>
<evidence type="ECO:0000256" key="7">
    <source>
        <dbReference type="ARBA" id="ARBA00023027"/>
    </source>
</evidence>
<feature type="active site" description="Proton acceptor" evidence="11">
    <location>
        <position position="444"/>
    </location>
</feature>
<dbReference type="InterPro" id="IPR050151">
    <property type="entry name" value="Class-I_Pyr_Nuc-Dis_Oxidored"/>
</dbReference>
<dbReference type="InterPro" id="IPR016156">
    <property type="entry name" value="FAD/NAD-linked_Rdtase_dimer_sf"/>
</dbReference>
<dbReference type="InterPro" id="IPR006258">
    <property type="entry name" value="Lipoamide_DH"/>
</dbReference>
<comment type="catalytic activity">
    <reaction evidence="10 14">
        <text>N(6)-[(R)-dihydrolipoyl]-L-lysyl-[protein] + NAD(+) = N(6)-[(R)-lipoyl]-L-lysyl-[protein] + NADH + H(+)</text>
        <dbReference type="Rhea" id="RHEA:15045"/>
        <dbReference type="Rhea" id="RHEA-COMP:10474"/>
        <dbReference type="Rhea" id="RHEA-COMP:10475"/>
        <dbReference type="ChEBI" id="CHEBI:15378"/>
        <dbReference type="ChEBI" id="CHEBI:57540"/>
        <dbReference type="ChEBI" id="CHEBI:57945"/>
        <dbReference type="ChEBI" id="CHEBI:83099"/>
        <dbReference type="ChEBI" id="CHEBI:83100"/>
        <dbReference type="EC" id="1.8.1.4"/>
    </reaction>
</comment>
<keyword evidence="8" id="KW-1015">Disulfide bond</keyword>
<feature type="binding site" evidence="12">
    <location>
        <begin position="183"/>
        <end position="190"/>
    </location>
    <ligand>
        <name>NAD(+)</name>
        <dbReference type="ChEBI" id="CHEBI:57540"/>
    </ligand>
</feature>
<proteinExistence type="inferred from homology"/>
<comment type="caution">
    <text evidence="17">The sequence shown here is derived from an EMBL/GenBank/DDBJ whole genome shotgun (WGS) entry which is preliminary data.</text>
</comment>
<evidence type="ECO:0000313" key="18">
    <source>
        <dbReference type="Proteomes" id="UP000588647"/>
    </source>
</evidence>
<keyword evidence="5 12" id="KW-0274">FAD</keyword>
<dbReference type="SUPFAM" id="SSF55424">
    <property type="entry name" value="FAD/NAD-linked reductases, dimerisation (C-terminal) domain"/>
    <property type="match status" value="1"/>
</dbReference>
<comment type="similarity">
    <text evidence="1 14">Belongs to the class-I pyridine nucleotide-disulfide oxidoreductase family.</text>
</comment>
<feature type="disulfide bond" description="Redox-active" evidence="13">
    <location>
        <begin position="43"/>
        <end position="48"/>
    </location>
</feature>
<organism evidence="17 18">
    <name type="scientific">Aurantimonas endophytica</name>
    <dbReference type="NCBI Taxonomy" id="1522175"/>
    <lineage>
        <taxon>Bacteria</taxon>
        <taxon>Pseudomonadati</taxon>
        <taxon>Pseudomonadota</taxon>
        <taxon>Alphaproteobacteria</taxon>
        <taxon>Hyphomicrobiales</taxon>
        <taxon>Aurantimonadaceae</taxon>
        <taxon>Aurantimonas</taxon>
    </lineage>
</organism>
<dbReference type="NCBIfam" id="TIGR01350">
    <property type="entry name" value="lipoamide_DH"/>
    <property type="match status" value="1"/>
</dbReference>
<dbReference type="GO" id="GO:0006103">
    <property type="term" value="P:2-oxoglutarate metabolic process"/>
    <property type="evidence" value="ECO:0007669"/>
    <property type="project" value="TreeGrafter"/>
</dbReference>
<dbReference type="Pfam" id="PF07992">
    <property type="entry name" value="Pyr_redox_2"/>
    <property type="match status" value="1"/>
</dbReference>
<evidence type="ECO:0000256" key="12">
    <source>
        <dbReference type="PIRSR" id="PIRSR000350-3"/>
    </source>
</evidence>
<evidence type="ECO:0000313" key="17">
    <source>
        <dbReference type="EMBL" id="MBB4005427.1"/>
    </source>
</evidence>
<sequence length="465" mass="48432">MADMTCQLLVIGAGPGGYVAAIRAGQLGVDTVIVDDRKPGGTCLNIGCIPSKALIHAADEYFLLREAAGGRAIPGVTAGAPALDWPRVVDWKDGIVNRLNNGVTGLLKRARVKLVAGRARFLDGKTVEVDGETGNQRITAESVVIATGSVPVELPMLPFGGKVISSEEALSLDAPPARLALVGGGYIGVELGTAFAKAGSAVTIVEATDRILPLYDADLVRPVAARLETLGVEILTGAKAKGLAGEDRDLLVEAVDGSERRIGADIVLVTVGRRPLTEGWGREELVLDMDGAFVRVDEQCRTAMRGVYAIGDLVGEPMLAHKAMAQGEMVAEIVAGERRAFDKRAIPAVCFTDPEIVSVGLSPEAAKAQGIAVKLGSFPFQANGRAMTLHRDDGFVRVVARADDHLVLGIQAVGAGVAELAAAFSLALEMGACLEDVAGTVHAHPTQGEAFQEAAMRALGHALHV</sequence>
<evidence type="ECO:0000259" key="16">
    <source>
        <dbReference type="Pfam" id="PF07992"/>
    </source>
</evidence>
<protein>
    <recommendedName>
        <fullName evidence="3 14">Dihydrolipoyl dehydrogenase</fullName>
        <ecNumber evidence="2 14">1.8.1.4</ecNumber>
    </recommendedName>
</protein>
<evidence type="ECO:0000256" key="13">
    <source>
        <dbReference type="PIRSR" id="PIRSR000350-4"/>
    </source>
</evidence>
<dbReference type="SUPFAM" id="SSF51905">
    <property type="entry name" value="FAD/NAD(P)-binding domain"/>
    <property type="match status" value="1"/>
</dbReference>
<dbReference type="InterPro" id="IPR004099">
    <property type="entry name" value="Pyr_nucl-diS_OxRdtase_dimer"/>
</dbReference>
<dbReference type="PRINTS" id="PR00368">
    <property type="entry name" value="FADPNR"/>
</dbReference>
<dbReference type="PROSITE" id="PS00076">
    <property type="entry name" value="PYRIDINE_REDOX_1"/>
    <property type="match status" value="1"/>
</dbReference>
<evidence type="ECO:0000256" key="10">
    <source>
        <dbReference type="ARBA" id="ARBA00049187"/>
    </source>
</evidence>
<feature type="binding site" evidence="12">
    <location>
        <position position="312"/>
    </location>
    <ligand>
        <name>FAD</name>
        <dbReference type="ChEBI" id="CHEBI:57692"/>
    </ligand>
</feature>
<feature type="domain" description="FAD/NAD(P)-binding" evidence="16">
    <location>
        <begin position="7"/>
        <end position="327"/>
    </location>
</feature>
<dbReference type="EMBL" id="JACIEM010000006">
    <property type="protein sequence ID" value="MBB4005427.1"/>
    <property type="molecule type" value="Genomic_DNA"/>
</dbReference>
<dbReference type="EC" id="1.8.1.4" evidence="2 14"/>
<reference evidence="17 18" key="1">
    <citation type="submission" date="2020-08" db="EMBL/GenBank/DDBJ databases">
        <title>Genomic Encyclopedia of Type Strains, Phase IV (KMG-IV): sequencing the most valuable type-strain genomes for metagenomic binning, comparative biology and taxonomic classification.</title>
        <authorList>
            <person name="Goeker M."/>
        </authorList>
    </citation>
    <scope>NUCLEOTIDE SEQUENCE [LARGE SCALE GENOMIC DNA]</scope>
    <source>
        <strain evidence="17 18">DSM 103570</strain>
    </source>
</reference>
<dbReference type="PANTHER" id="PTHR22912:SF160">
    <property type="entry name" value="DIHYDROLIPOYL DEHYDROGENASE"/>
    <property type="match status" value="1"/>
</dbReference>
<gene>
    <name evidence="17" type="ORF">GGR03_004526</name>
</gene>
<dbReference type="InterPro" id="IPR012999">
    <property type="entry name" value="Pyr_OxRdtase_I_AS"/>
</dbReference>
<dbReference type="InterPro" id="IPR023753">
    <property type="entry name" value="FAD/NAD-binding_dom"/>
</dbReference>
<evidence type="ECO:0000256" key="11">
    <source>
        <dbReference type="PIRSR" id="PIRSR000350-2"/>
    </source>
</evidence>
<feature type="binding site" evidence="12">
    <location>
        <position position="272"/>
    </location>
    <ligand>
        <name>NAD(+)</name>
        <dbReference type="ChEBI" id="CHEBI:57540"/>
    </ligand>
</feature>
<dbReference type="Proteomes" id="UP000588647">
    <property type="component" value="Unassembled WGS sequence"/>
</dbReference>
<comment type="cofactor">
    <cofactor evidence="12 14">
        <name>FAD</name>
        <dbReference type="ChEBI" id="CHEBI:57692"/>
    </cofactor>
    <text evidence="12 14">Binds 1 FAD per subunit.</text>
</comment>
<dbReference type="GO" id="GO:0004148">
    <property type="term" value="F:dihydrolipoyl dehydrogenase (NADH) activity"/>
    <property type="evidence" value="ECO:0007669"/>
    <property type="project" value="UniProtKB-EC"/>
</dbReference>
<dbReference type="Gene3D" id="3.50.50.60">
    <property type="entry name" value="FAD/NAD(P)-binding domain"/>
    <property type="match status" value="2"/>
</dbReference>
<keyword evidence="9 14" id="KW-0676">Redox-active center</keyword>
<evidence type="ECO:0000256" key="2">
    <source>
        <dbReference type="ARBA" id="ARBA00012608"/>
    </source>
</evidence>
<evidence type="ECO:0000256" key="3">
    <source>
        <dbReference type="ARBA" id="ARBA00016961"/>
    </source>
</evidence>
<feature type="binding site" evidence="12">
    <location>
        <begin position="318"/>
        <end position="321"/>
    </location>
    <ligand>
        <name>FAD</name>
        <dbReference type="ChEBI" id="CHEBI:57692"/>
    </ligand>
</feature>
<dbReference type="RefSeq" id="WP_183210982.1">
    <property type="nucleotide sequence ID" value="NZ_JAAAMM010000006.1"/>
</dbReference>
<name>A0A7W6HI83_9HYPH</name>
<keyword evidence="12" id="KW-0547">Nucleotide-binding</keyword>
<dbReference type="PIRSF" id="PIRSF000350">
    <property type="entry name" value="Mercury_reductase_MerA"/>
    <property type="match status" value="1"/>
</dbReference>
<dbReference type="InterPro" id="IPR036188">
    <property type="entry name" value="FAD/NAD-bd_sf"/>
</dbReference>
<dbReference type="Pfam" id="PF02852">
    <property type="entry name" value="Pyr_redox_dim"/>
    <property type="match status" value="1"/>
</dbReference>
<dbReference type="AlphaFoldDB" id="A0A7W6HI83"/>
<dbReference type="GO" id="GO:0050660">
    <property type="term" value="F:flavin adenine dinucleotide binding"/>
    <property type="evidence" value="ECO:0007669"/>
    <property type="project" value="InterPro"/>
</dbReference>
<feature type="domain" description="Pyridine nucleotide-disulphide oxidoreductase dimerisation" evidence="15">
    <location>
        <begin position="346"/>
        <end position="455"/>
    </location>
</feature>
<evidence type="ECO:0000259" key="15">
    <source>
        <dbReference type="Pfam" id="PF02852"/>
    </source>
</evidence>
<dbReference type="InterPro" id="IPR001100">
    <property type="entry name" value="Pyr_nuc-diS_OxRdtase"/>
</dbReference>
<keyword evidence="6 14" id="KW-0560">Oxidoreductase</keyword>
<dbReference type="PRINTS" id="PR00411">
    <property type="entry name" value="PNDRDTASEI"/>
</dbReference>
<evidence type="ECO:0000256" key="4">
    <source>
        <dbReference type="ARBA" id="ARBA00022630"/>
    </source>
</evidence>
<evidence type="ECO:0000256" key="14">
    <source>
        <dbReference type="RuleBase" id="RU003692"/>
    </source>
</evidence>
<dbReference type="PANTHER" id="PTHR22912">
    <property type="entry name" value="DISULFIDE OXIDOREDUCTASE"/>
    <property type="match status" value="1"/>
</dbReference>
<evidence type="ECO:0000256" key="5">
    <source>
        <dbReference type="ARBA" id="ARBA00022827"/>
    </source>
</evidence>
<evidence type="ECO:0000256" key="1">
    <source>
        <dbReference type="ARBA" id="ARBA00007532"/>
    </source>
</evidence>
<comment type="miscellaneous">
    <text evidence="14">The active site is a redox-active disulfide bond.</text>
</comment>
<keyword evidence="7 12" id="KW-0520">NAD</keyword>
<feature type="binding site" evidence="12">
    <location>
        <position position="206"/>
    </location>
    <ligand>
        <name>NAD(+)</name>
        <dbReference type="ChEBI" id="CHEBI:57540"/>
    </ligand>
</feature>
<evidence type="ECO:0000256" key="6">
    <source>
        <dbReference type="ARBA" id="ARBA00023002"/>
    </source>
</evidence>
<accession>A0A7W6HI83</accession>
<feature type="binding site" evidence="12">
    <location>
        <position position="52"/>
    </location>
    <ligand>
        <name>FAD</name>
        <dbReference type="ChEBI" id="CHEBI:57692"/>
    </ligand>
</feature>